<proteinExistence type="predicted"/>
<evidence type="ECO:0000313" key="4">
    <source>
        <dbReference type="Proteomes" id="UP001501612"/>
    </source>
</evidence>
<evidence type="ECO:0008006" key="5">
    <source>
        <dbReference type="Google" id="ProtNLM"/>
    </source>
</evidence>
<dbReference type="InterPro" id="IPR049447">
    <property type="entry name" value="A9CJY8-like_N"/>
</dbReference>
<dbReference type="Pfam" id="PF21631">
    <property type="entry name" value="A9CJY8-like_N"/>
    <property type="match status" value="1"/>
</dbReference>
<reference evidence="4" key="1">
    <citation type="journal article" date="2019" name="Int. J. Syst. Evol. Microbiol.">
        <title>The Global Catalogue of Microorganisms (GCM) 10K type strain sequencing project: providing services to taxonomists for standard genome sequencing and annotation.</title>
        <authorList>
            <consortium name="The Broad Institute Genomics Platform"/>
            <consortium name="The Broad Institute Genome Sequencing Center for Infectious Disease"/>
            <person name="Wu L."/>
            <person name="Ma J."/>
        </authorList>
    </citation>
    <scope>NUCLEOTIDE SEQUENCE [LARGE SCALE GENOMIC DNA]</scope>
    <source>
        <strain evidence="4">JCM 14046</strain>
    </source>
</reference>
<evidence type="ECO:0000259" key="1">
    <source>
        <dbReference type="Pfam" id="PF13840"/>
    </source>
</evidence>
<comment type="caution">
    <text evidence="3">The sequence shown here is derived from an EMBL/GenBank/DDBJ whole genome shotgun (WGS) entry which is preliminary data.</text>
</comment>
<organism evidence="3 4">
    <name type="scientific">Nocardioides lentus</name>
    <dbReference type="NCBI Taxonomy" id="338077"/>
    <lineage>
        <taxon>Bacteria</taxon>
        <taxon>Bacillati</taxon>
        <taxon>Actinomycetota</taxon>
        <taxon>Actinomycetes</taxon>
        <taxon>Propionibacteriales</taxon>
        <taxon>Nocardioidaceae</taxon>
        <taxon>Nocardioides</taxon>
    </lineage>
</organism>
<dbReference type="RefSeq" id="WP_344009492.1">
    <property type="nucleotide sequence ID" value="NZ_BAAAMY010000015.1"/>
</dbReference>
<sequence>MSAEQPTLTLLAYPETLAVVRLGPGAEVPPWAEASSILSVTATATETSVVCAGRDVPRKIPAHRGRRAFAVQGPLDPAATGVLLALLGPLAEEGIGVLTISTYDTDWLLVEGDDVERAAEAWRRSGHTVTDARPA</sequence>
<dbReference type="Proteomes" id="UP001501612">
    <property type="component" value="Unassembled WGS sequence"/>
</dbReference>
<evidence type="ECO:0000259" key="2">
    <source>
        <dbReference type="Pfam" id="PF21631"/>
    </source>
</evidence>
<accession>A0ABP5B5B4</accession>
<dbReference type="EMBL" id="BAAAMY010000015">
    <property type="protein sequence ID" value="GAA1931873.1"/>
    <property type="molecule type" value="Genomic_DNA"/>
</dbReference>
<dbReference type="Gene3D" id="3.30.2130.10">
    <property type="entry name" value="VC0802-like"/>
    <property type="match status" value="1"/>
</dbReference>
<dbReference type="InterPro" id="IPR016540">
    <property type="entry name" value="UCP008459"/>
</dbReference>
<name>A0ABP5B5B4_9ACTN</name>
<protein>
    <recommendedName>
        <fullName evidence="5">Aspartate kinase</fullName>
    </recommendedName>
</protein>
<dbReference type="InterPro" id="IPR045865">
    <property type="entry name" value="ACT-like_dom_sf"/>
</dbReference>
<keyword evidence="4" id="KW-1185">Reference proteome</keyword>
<feature type="domain" description="CASTOR ACT" evidence="1">
    <location>
        <begin position="67"/>
        <end position="121"/>
    </location>
</feature>
<dbReference type="Pfam" id="PF13840">
    <property type="entry name" value="ACT_7"/>
    <property type="match status" value="1"/>
</dbReference>
<gene>
    <name evidence="3" type="ORF">GCM10009737_37250</name>
</gene>
<feature type="domain" description="A9CJY8-like N-terminal" evidence="2">
    <location>
        <begin position="16"/>
        <end position="58"/>
    </location>
</feature>
<dbReference type="InterPro" id="IPR027795">
    <property type="entry name" value="CASTOR_ACT_dom"/>
</dbReference>
<dbReference type="PIRSF" id="PIRSF008459">
    <property type="entry name" value="UCP008459"/>
    <property type="match status" value="1"/>
</dbReference>
<dbReference type="SUPFAM" id="SSF55021">
    <property type="entry name" value="ACT-like"/>
    <property type="match status" value="2"/>
</dbReference>
<evidence type="ECO:0000313" key="3">
    <source>
        <dbReference type="EMBL" id="GAA1931873.1"/>
    </source>
</evidence>